<dbReference type="AlphaFoldDB" id="A0A0V1CRR9"/>
<keyword evidence="2" id="KW-1185">Reference proteome</keyword>
<sequence>MEKLASFLSMETLILFDFVILSSGMTVRHTYLSHGLDFGVSIPQKFFLVIETRLMASTRLDTLQVESLTFPDHVYLSPYH</sequence>
<gene>
    <name evidence="1" type="ORF">T03_14082</name>
</gene>
<name>A0A0V1CRR9_TRIBR</name>
<protein>
    <submittedName>
        <fullName evidence="1">Uncharacterized protein</fullName>
    </submittedName>
</protein>
<organism evidence="1 2">
    <name type="scientific">Trichinella britovi</name>
    <name type="common">Parasitic roundworm</name>
    <dbReference type="NCBI Taxonomy" id="45882"/>
    <lineage>
        <taxon>Eukaryota</taxon>
        <taxon>Metazoa</taxon>
        <taxon>Ecdysozoa</taxon>
        <taxon>Nematoda</taxon>
        <taxon>Enoplea</taxon>
        <taxon>Dorylaimia</taxon>
        <taxon>Trichinellida</taxon>
        <taxon>Trichinellidae</taxon>
        <taxon>Trichinella</taxon>
    </lineage>
</organism>
<dbReference type="EMBL" id="JYDI01000114">
    <property type="protein sequence ID" value="KRY51969.1"/>
    <property type="molecule type" value="Genomic_DNA"/>
</dbReference>
<evidence type="ECO:0000313" key="1">
    <source>
        <dbReference type="EMBL" id="KRY51969.1"/>
    </source>
</evidence>
<comment type="caution">
    <text evidence="1">The sequence shown here is derived from an EMBL/GenBank/DDBJ whole genome shotgun (WGS) entry which is preliminary data.</text>
</comment>
<dbReference type="Proteomes" id="UP000054653">
    <property type="component" value="Unassembled WGS sequence"/>
</dbReference>
<proteinExistence type="predicted"/>
<accession>A0A0V1CRR9</accession>
<evidence type="ECO:0000313" key="2">
    <source>
        <dbReference type="Proteomes" id="UP000054653"/>
    </source>
</evidence>
<reference evidence="1 2" key="1">
    <citation type="submission" date="2015-01" db="EMBL/GenBank/DDBJ databases">
        <title>Evolution of Trichinella species and genotypes.</title>
        <authorList>
            <person name="Korhonen P.K."/>
            <person name="Edoardo P."/>
            <person name="Giuseppe L.R."/>
            <person name="Gasser R.B."/>
        </authorList>
    </citation>
    <scope>NUCLEOTIDE SEQUENCE [LARGE SCALE GENOMIC DNA]</scope>
    <source>
        <strain evidence="1">ISS120</strain>
    </source>
</reference>